<dbReference type="Pfam" id="PF00933">
    <property type="entry name" value="Glyco_hydro_3"/>
    <property type="match status" value="1"/>
</dbReference>
<dbReference type="PANTHER" id="PTHR42715:SF10">
    <property type="entry name" value="BETA-GLUCOSIDASE"/>
    <property type="match status" value="1"/>
</dbReference>
<dbReference type="Gene3D" id="3.40.50.1700">
    <property type="entry name" value="Glycoside hydrolase family 3 C-terminal domain"/>
    <property type="match status" value="1"/>
</dbReference>
<dbReference type="Gene3D" id="2.60.40.10">
    <property type="entry name" value="Immunoglobulins"/>
    <property type="match status" value="1"/>
</dbReference>
<evidence type="ECO:0000256" key="1">
    <source>
        <dbReference type="ARBA" id="ARBA00005336"/>
    </source>
</evidence>
<dbReference type="Pfam" id="PF14310">
    <property type="entry name" value="Fn3-like"/>
    <property type="match status" value="1"/>
</dbReference>
<dbReference type="GO" id="GO:0016787">
    <property type="term" value="F:hydrolase activity"/>
    <property type="evidence" value="ECO:0007669"/>
    <property type="project" value="UniProtKB-KW"/>
</dbReference>
<dbReference type="InterPro" id="IPR001764">
    <property type="entry name" value="Glyco_hydro_3_N"/>
</dbReference>
<proteinExistence type="inferred from homology"/>
<comment type="similarity">
    <text evidence="1">Belongs to the glycosyl hydrolase 3 family.</text>
</comment>
<dbReference type="InterPro" id="IPR017853">
    <property type="entry name" value="GH"/>
</dbReference>
<comment type="caution">
    <text evidence="4">The sequence shown here is derived from an EMBL/GenBank/DDBJ whole genome shotgun (WGS) entry which is preliminary data.</text>
</comment>
<dbReference type="EMBL" id="JBEUKS010000013">
    <property type="protein sequence ID" value="MFC1442636.1"/>
    <property type="molecule type" value="Genomic_DNA"/>
</dbReference>
<accession>A0ABV6XWH3</accession>
<dbReference type="InterPro" id="IPR013783">
    <property type="entry name" value="Ig-like_fold"/>
</dbReference>
<dbReference type="SUPFAM" id="SSF51445">
    <property type="entry name" value="(Trans)glycosidases"/>
    <property type="match status" value="1"/>
</dbReference>
<evidence type="ECO:0000313" key="4">
    <source>
        <dbReference type="EMBL" id="MFC1442636.1"/>
    </source>
</evidence>
<dbReference type="InterPro" id="IPR036881">
    <property type="entry name" value="Glyco_hydro_3_C_sf"/>
</dbReference>
<name>A0ABV6XWH3_9ACTN</name>
<dbReference type="Gene3D" id="3.20.20.300">
    <property type="entry name" value="Glycoside hydrolase, family 3, N-terminal domain"/>
    <property type="match status" value="1"/>
</dbReference>
<evidence type="ECO:0000259" key="3">
    <source>
        <dbReference type="SMART" id="SM01217"/>
    </source>
</evidence>
<protein>
    <submittedName>
        <fullName evidence="4">Glycoside hydrolase family 3 N-terminal domain-containing protein</fullName>
    </submittedName>
</protein>
<dbReference type="SUPFAM" id="SSF52279">
    <property type="entry name" value="Beta-D-glucan exohydrolase, C-terminal domain"/>
    <property type="match status" value="1"/>
</dbReference>
<dbReference type="Pfam" id="PF01915">
    <property type="entry name" value="Glyco_hydro_3_C"/>
    <property type="match status" value="1"/>
</dbReference>
<dbReference type="Proteomes" id="UP001592581">
    <property type="component" value="Unassembled WGS sequence"/>
</dbReference>
<keyword evidence="2 4" id="KW-0378">Hydrolase</keyword>
<sequence>MTTQHTEPLQLTTEEQAALGSGGGFTSTKAVGDVPAITLVDGSAGVRMQDMSQGADHLGLRPALPATAFPCATVMAQTWNPELVHRVARALGTEAQAAGVQVLLGPGVNMKRDPRAGRNFEYYSEDPYLTGVLASAYVQGLQSQGVGASLKHFAANNTEHERFRSSSDVDARPLREIYLRAFQRVVRDAQPWTVMCSYNRINGVPAAEDRWLLTDVLRGEWGFEGAVLSDWGAVDDRVASVRAGLDLEMPADRGKHDRALVHAVLAGYLSARQVEQAAERVARLARRAKAAARPDTRWDADEHHALARDAAAQGLVLLKNDDAVLPLVAAEGPLAVIGEFAVKPRCQGGGSSYVTATRIDVPLDEIRALAGEALVEYAPGFTADAAADAAPDDPALLREAVELAARSRTAVIFLGLAGSQEAEGFDRASIELPQEQLELLRAVHRVQPRTVVVLAHGGVLRLAPLIDHAAAVLDCGLSGQAAGGAVADVLFGRVNPSGRLAETVPERIESTPAFLNFPGENLHVRYGEGLFIGYRWYDVRKLEVTFPFGHGLSYTTFRYSDLVLEGSAEGVTVRLRVANTGSRAGREIVQVYTGVAGSTVVRPEQELKGFAPVWLERGEEREVTVQVRREDLAYWHTALDRWVVEGGEYTVGVGASSRDIRLTGQLALTGDHAPVPLTPGSSITEVLANPVAAAELGELFGAAFGGLGDSQAAGMGLDILKMIGSTPVQRFLTSLGGGMGLAQVQDILDRANAAVGAVPNGR</sequence>
<dbReference type="RefSeq" id="WP_380567735.1">
    <property type="nucleotide sequence ID" value="NZ_JBEUKS010000013.1"/>
</dbReference>
<dbReference type="PANTHER" id="PTHR42715">
    <property type="entry name" value="BETA-GLUCOSIDASE"/>
    <property type="match status" value="1"/>
</dbReference>
<dbReference type="InterPro" id="IPR036962">
    <property type="entry name" value="Glyco_hydro_3_N_sf"/>
</dbReference>
<reference evidence="4 5" key="1">
    <citation type="submission" date="2024-06" db="EMBL/GenBank/DDBJ databases">
        <authorList>
            <person name="Lee S.D."/>
        </authorList>
    </citation>
    <scope>NUCLEOTIDE SEQUENCE [LARGE SCALE GENOMIC DNA]</scope>
    <source>
        <strain evidence="4 5">N1-10</strain>
    </source>
</reference>
<dbReference type="SMART" id="SM01217">
    <property type="entry name" value="Fn3_like"/>
    <property type="match status" value="1"/>
</dbReference>
<dbReference type="InterPro" id="IPR002772">
    <property type="entry name" value="Glyco_hydro_3_C"/>
</dbReference>
<dbReference type="PRINTS" id="PR00133">
    <property type="entry name" value="GLHYDRLASE3"/>
</dbReference>
<evidence type="ECO:0000256" key="2">
    <source>
        <dbReference type="ARBA" id="ARBA00022801"/>
    </source>
</evidence>
<dbReference type="InterPro" id="IPR050288">
    <property type="entry name" value="Cellulose_deg_GH3"/>
</dbReference>
<keyword evidence="5" id="KW-1185">Reference proteome</keyword>
<dbReference type="InterPro" id="IPR026891">
    <property type="entry name" value="Fn3-like"/>
</dbReference>
<gene>
    <name evidence="4" type="ORF">ABUW04_30730</name>
</gene>
<evidence type="ECO:0000313" key="5">
    <source>
        <dbReference type="Proteomes" id="UP001592581"/>
    </source>
</evidence>
<organism evidence="4 5">
    <name type="scientific">Streptacidiphilus jeojiensis</name>
    <dbReference type="NCBI Taxonomy" id="3229225"/>
    <lineage>
        <taxon>Bacteria</taxon>
        <taxon>Bacillati</taxon>
        <taxon>Actinomycetota</taxon>
        <taxon>Actinomycetes</taxon>
        <taxon>Kitasatosporales</taxon>
        <taxon>Streptomycetaceae</taxon>
        <taxon>Streptacidiphilus</taxon>
    </lineage>
</organism>
<feature type="domain" description="Fibronectin type III-like" evidence="3">
    <location>
        <begin position="587"/>
        <end position="657"/>
    </location>
</feature>